<dbReference type="PANTHER" id="PTHR43708">
    <property type="entry name" value="CONSERVED EXPRESSED OXIDOREDUCTASE (EUROFUNG)"/>
    <property type="match status" value="1"/>
</dbReference>
<dbReference type="InterPro" id="IPR051317">
    <property type="entry name" value="Gfo/Idh/MocA_oxidoreduct"/>
</dbReference>
<name>A0ABR1I657_9HYPO</name>
<feature type="domain" description="Gfo/Idh/MocA-like oxidoreductase N-terminal" evidence="2">
    <location>
        <begin position="42"/>
        <end position="144"/>
    </location>
</feature>
<protein>
    <submittedName>
        <fullName evidence="3">Transcription regulator gal80</fullName>
    </submittedName>
</protein>
<keyword evidence="4" id="KW-1185">Reference proteome</keyword>
<organism evidence="3 4">
    <name type="scientific">Neonectria magnoliae</name>
    <dbReference type="NCBI Taxonomy" id="2732573"/>
    <lineage>
        <taxon>Eukaryota</taxon>
        <taxon>Fungi</taxon>
        <taxon>Dikarya</taxon>
        <taxon>Ascomycota</taxon>
        <taxon>Pezizomycotina</taxon>
        <taxon>Sordariomycetes</taxon>
        <taxon>Hypocreomycetidae</taxon>
        <taxon>Hypocreales</taxon>
        <taxon>Nectriaceae</taxon>
        <taxon>Neonectria</taxon>
    </lineage>
</organism>
<dbReference type="Gene3D" id="3.30.360.10">
    <property type="entry name" value="Dihydrodipicolinate Reductase, domain 2"/>
    <property type="match status" value="1"/>
</dbReference>
<evidence type="ECO:0000313" key="4">
    <source>
        <dbReference type="Proteomes" id="UP001498421"/>
    </source>
</evidence>
<feature type="signal peptide" evidence="1">
    <location>
        <begin position="1"/>
        <end position="33"/>
    </location>
</feature>
<dbReference type="InterPro" id="IPR036291">
    <property type="entry name" value="NAD(P)-bd_dom_sf"/>
</dbReference>
<evidence type="ECO:0000313" key="3">
    <source>
        <dbReference type="EMBL" id="KAK7428422.1"/>
    </source>
</evidence>
<dbReference type="PANTHER" id="PTHR43708:SF1">
    <property type="entry name" value="GALACTOSE_LACTOSE METABOLISM REGULATORY PROTEIN GAL80"/>
    <property type="match status" value="1"/>
</dbReference>
<dbReference type="InterPro" id="IPR000683">
    <property type="entry name" value="Gfo/Idh/MocA-like_OxRdtase_N"/>
</dbReference>
<feature type="chain" id="PRO_5047285427" evidence="1">
    <location>
        <begin position="34"/>
        <end position="268"/>
    </location>
</feature>
<sequence>MLRNSGTKLYNFIKLIKALIALVGLAPLDNVEPSVGNWGVLAHLKGLIESPHYELVAICNPSIESVRKSIEVHKLLATVKAYGSAEDLANDPDVDLVSSNVAKPYQLAKPALPNKKHVMAEWPLGASLGEAQELTDLARQQDLKTVLESGAVASLSVRKAKKPTNALGLRRLITGTEGEIEVTIPDDNLQMGHAGCAIRLRTDKEEVAQTIRFDEEEPAHVAAVPIPGANMVRVYEAFAISTDVYVDFESFLDTHKLLDDILQASKKI</sequence>
<accession>A0ABR1I657</accession>
<dbReference type="SUPFAM" id="SSF51735">
    <property type="entry name" value="NAD(P)-binding Rossmann-fold domains"/>
    <property type="match status" value="1"/>
</dbReference>
<comment type="caution">
    <text evidence="3">The sequence shown here is derived from an EMBL/GenBank/DDBJ whole genome shotgun (WGS) entry which is preliminary data.</text>
</comment>
<dbReference type="Proteomes" id="UP001498421">
    <property type="component" value="Unassembled WGS sequence"/>
</dbReference>
<proteinExistence type="predicted"/>
<dbReference type="Pfam" id="PF01408">
    <property type="entry name" value="GFO_IDH_MocA"/>
    <property type="match status" value="1"/>
</dbReference>
<evidence type="ECO:0000256" key="1">
    <source>
        <dbReference type="SAM" id="SignalP"/>
    </source>
</evidence>
<dbReference type="Gene3D" id="3.40.50.720">
    <property type="entry name" value="NAD(P)-binding Rossmann-like Domain"/>
    <property type="match status" value="1"/>
</dbReference>
<reference evidence="3 4" key="1">
    <citation type="journal article" date="2025" name="Microbiol. Resour. Announc.">
        <title>Draft genome sequences for Neonectria magnoliae and Neonectria punicea, canker pathogens of Liriodendron tulipifera and Acer saccharum in West Virginia.</title>
        <authorList>
            <person name="Petronek H.M."/>
            <person name="Kasson M.T."/>
            <person name="Metheny A.M."/>
            <person name="Stauder C.M."/>
            <person name="Lovett B."/>
            <person name="Lynch S.C."/>
            <person name="Garnas J.R."/>
            <person name="Kasson L.R."/>
            <person name="Stajich J.E."/>
        </authorList>
    </citation>
    <scope>NUCLEOTIDE SEQUENCE [LARGE SCALE GENOMIC DNA]</scope>
    <source>
        <strain evidence="3 4">NRRL 64651</strain>
    </source>
</reference>
<dbReference type="EMBL" id="JAZAVK010000041">
    <property type="protein sequence ID" value="KAK7428422.1"/>
    <property type="molecule type" value="Genomic_DNA"/>
</dbReference>
<keyword evidence="1" id="KW-0732">Signal</keyword>
<evidence type="ECO:0000259" key="2">
    <source>
        <dbReference type="Pfam" id="PF01408"/>
    </source>
</evidence>
<gene>
    <name evidence="3" type="primary">GAL80</name>
    <name evidence="3" type="ORF">QQZ08_005041</name>
</gene>